<evidence type="ECO:0000256" key="1">
    <source>
        <dbReference type="SAM" id="Phobius"/>
    </source>
</evidence>
<proteinExistence type="predicted"/>
<dbReference type="Proteomes" id="UP001145072">
    <property type="component" value="Unassembled WGS sequence"/>
</dbReference>
<keyword evidence="1" id="KW-0812">Transmembrane</keyword>
<evidence type="ECO:0000313" key="2">
    <source>
        <dbReference type="EMBL" id="MDC3421227.1"/>
    </source>
</evidence>
<protein>
    <submittedName>
        <fullName evidence="2">Uncharacterized protein</fullName>
    </submittedName>
</protein>
<feature type="transmembrane region" description="Helical" evidence="1">
    <location>
        <begin position="80"/>
        <end position="103"/>
    </location>
</feature>
<name>A0A9X3WJJ5_9BACI</name>
<dbReference type="RefSeq" id="WP_259871763.1">
    <property type="nucleotide sequence ID" value="NZ_JAMQJZ010000009.1"/>
</dbReference>
<dbReference type="EMBL" id="JAMQJZ010000009">
    <property type="protein sequence ID" value="MDC3421227.1"/>
    <property type="molecule type" value="Genomic_DNA"/>
</dbReference>
<accession>A0A9X3WJJ5</accession>
<reference evidence="2" key="1">
    <citation type="submission" date="2022-06" db="EMBL/GenBank/DDBJ databases">
        <title>Aquibacillus sp. a new bacterium isolated from soil saline samples.</title>
        <authorList>
            <person name="Galisteo C."/>
            <person name="De La Haba R."/>
            <person name="Sanchez-Porro C."/>
            <person name="Ventosa A."/>
        </authorList>
    </citation>
    <scope>NUCLEOTIDE SEQUENCE</scope>
    <source>
        <strain evidence="2">JCM 12387</strain>
    </source>
</reference>
<keyword evidence="1" id="KW-0472">Membrane</keyword>
<comment type="caution">
    <text evidence="2">The sequence shown here is derived from an EMBL/GenBank/DDBJ whole genome shotgun (WGS) entry which is preliminary data.</text>
</comment>
<keyword evidence="3" id="KW-1185">Reference proteome</keyword>
<gene>
    <name evidence="2" type="ORF">NC661_12680</name>
</gene>
<feature type="transmembrane region" description="Helical" evidence="1">
    <location>
        <begin position="54"/>
        <end position="74"/>
    </location>
</feature>
<organism evidence="2 3">
    <name type="scientific">Aquibacillus koreensis</name>
    <dbReference type="NCBI Taxonomy" id="279446"/>
    <lineage>
        <taxon>Bacteria</taxon>
        <taxon>Bacillati</taxon>
        <taxon>Bacillota</taxon>
        <taxon>Bacilli</taxon>
        <taxon>Bacillales</taxon>
        <taxon>Bacillaceae</taxon>
        <taxon>Aquibacillus</taxon>
    </lineage>
</organism>
<evidence type="ECO:0000313" key="3">
    <source>
        <dbReference type="Proteomes" id="UP001145072"/>
    </source>
</evidence>
<sequence>MQIFATFEHSMYLEVGISELQKNGITDIFAVPLKRVNNEAAVFDSLTRSDGRSFLDSGFALAVILSTIFASKGFEWELGAIYWGLIGAGSGLLIGTLFEVLVFKMKNKDKKLRLFKKSNQNIGEVILIIKCEPKDDKLISDILKKNLAVGLAKVN</sequence>
<dbReference type="AlphaFoldDB" id="A0A9X3WJJ5"/>
<keyword evidence="1" id="KW-1133">Transmembrane helix</keyword>